<feature type="transmembrane region" description="Helical" evidence="1">
    <location>
        <begin position="12"/>
        <end position="29"/>
    </location>
</feature>
<dbReference type="EMBL" id="ACHM02000002">
    <property type="protein sequence ID" value="EFH92900.1"/>
    <property type="molecule type" value="Genomic_DNA"/>
</dbReference>
<evidence type="ECO:0000256" key="1">
    <source>
        <dbReference type="SAM" id="Phobius"/>
    </source>
</evidence>
<proteinExistence type="predicted"/>
<comment type="caution">
    <text evidence="2">The sequence shown here is derived from an EMBL/GenBank/DDBJ whole genome shotgun (WGS) entry which is preliminary data.</text>
</comment>
<dbReference type="AlphaFoldDB" id="D6S7X2"/>
<evidence type="ECO:0000313" key="2">
    <source>
        <dbReference type="EMBL" id="EFH92900.1"/>
    </source>
</evidence>
<keyword evidence="1" id="KW-0472">Membrane</keyword>
<sequence length="125" mass="14692">MMKNNTKNADNVILAISNVLMVVFVSTLLRGHNIIALLILLAWAVYASQNKMILPKSLERKRTKFEYGSFIVLLIGFMLIYYHPNKVYVFLTYLIFVIYNTLLWMNMIRMRAINKENNKKSNKKK</sequence>
<dbReference type="STRING" id="525282.HMPREF0391_10558"/>
<feature type="transmembrane region" description="Helical" evidence="1">
    <location>
        <begin position="88"/>
        <end position="105"/>
    </location>
</feature>
<accession>D6S7X2</accession>
<dbReference type="Proteomes" id="UP000004063">
    <property type="component" value="Chromosome"/>
</dbReference>
<gene>
    <name evidence="2" type="ORF">HMPREF0391_10558</name>
</gene>
<protein>
    <submittedName>
        <fullName evidence="2">Uncharacterized protein</fullName>
    </submittedName>
</protein>
<reference evidence="2" key="1">
    <citation type="submission" date="2010-05" db="EMBL/GenBank/DDBJ databases">
        <authorList>
            <person name="Muzny D."/>
            <person name="Qin X."/>
            <person name="Buhay C."/>
            <person name="Dugan-Rocha S."/>
            <person name="Ding Y."/>
            <person name="Chen G."/>
            <person name="Hawes A."/>
            <person name="Holder M."/>
            <person name="Jhangiani S."/>
            <person name="Johnson A."/>
            <person name="Khan Z."/>
            <person name="Li Z."/>
            <person name="Liu W."/>
            <person name="Liu X."/>
            <person name="Perez L."/>
            <person name="Shen H."/>
            <person name="Wang Q."/>
            <person name="Watt J."/>
            <person name="Xi L."/>
            <person name="Xin Y."/>
            <person name="Zhou J."/>
            <person name="Deng J."/>
            <person name="Jiang H."/>
            <person name="Liu Y."/>
            <person name="Qu J."/>
            <person name="Song X.-Z."/>
            <person name="Zhang L."/>
            <person name="Villasana D."/>
            <person name="Johnson A."/>
            <person name="Liu J."/>
            <person name="Liyanage D."/>
            <person name="Lorensuhewa L."/>
            <person name="Robinson T."/>
            <person name="Song A."/>
            <person name="Song B.-B."/>
            <person name="Dinh H."/>
            <person name="Thornton R."/>
            <person name="Coyle M."/>
            <person name="Francisco L."/>
            <person name="Jackson L."/>
            <person name="Javaid M."/>
            <person name="Korchina V."/>
            <person name="Kovar C."/>
            <person name="Mata R."/>
            <person name="Mathew T."/>
            <person name="Ngo R."/>
            <person name="Nguyen L."/>
            <person name="Nguyen N."/>
            <person name="Okwuonu G."/>
            <person name="Ongeri F."/>
            <person name="Pham C."/>
            <person name="Simmons D."/>
            <person name="Wilczek-Boney K."/>
            <person name="Hale W."/>
            <person name="Jakkamsetti A."/>
            <person name="Pham P."/>
            <person name="Ruth R."/>
            <person name="San Lucas F."/>
            <person name="Warren J."/>
            <person name="Zhang J."/>
            <person name="Zhao Z."/>
            <person name="Zhou C."/>
            <person name="Zhu D."/>
            <person name="Lee S."/>
            <person name="Bess C."/>
            <person name="Blankenburg K."/>
            <person name="Forbes L."/>
            <person name="Fu Q."/>
            <person name="Gubbala S."/>
            <person name="Hirani K."/>
            <person name="Jayaseelan J.C."/>
            <person name="Lara F."/>
            <person name="Munidasa M."/>
            <person name="Palculict T."/>
            <person name="Patil S."/>
            <person name="Pu L.-L."/>
            <person name="Saada N."/>
            <person name="Tang L."/>
            <person name="Weissenberger G."/>
            <person name="Zhu Y."/>
            <person name="Hemphill L."/>
            <person name="Shang Y."/>
            <person name="Youmans B."/>
            <person name="Ayvaz T."/>
            <person name="Ross M."/>
            <person name="Santibanez J."/>
            <person name="Aqrawi P."/>
            <person name="Gross S."/>
            <person name="Joshi V."/>
            <person name="Fowler G."/>
            <person name="Nazareth L."/>
            <person name="Reid J."/>
            <person name="Worley K."/>
            <person name="Petrosino J."/>
            <person name="Highlander S."/>
            <person name="Gibbs R."/>
        </authorList>
    </citation>
    <scope>NUCLEOTIDE SEQUENCE [LARGE SCALE GENOMIC DNA]</scope>
    <source>
        <strain evidence="2">ATCC 53516</strain>
    </source>
</reference>
<feature type="transmembrane region" description="Helical" evidence="1">
    <location>
        <begin position="65"/>
        <end position="82"/>
    </location>
</feature>
<keyword evidence="1" id="KW-0812">Transmembrane</keyword>
<dbReference type="HOGENOM" id="CLU_2000519_0_0_9"/>
<name>D6S7X2_FINMA</name>
<organism evidence="2">
    <name type="scientific">Finegoldia magna ATCC 53516</name>
    <dbReference type="NCBI Taxonomy" id="525282"/>
    <lineage>
        <taxon>Bacteria</taxon>
        <taxon>Bacillati</taxon>
        <taxon>Bacillota</taxon>
        <taxon>Tissierellia</taxon>
        <taxon>Tissierellales</taxon>
        <taxon>Peptoniphilaceae</taxon>
        <taxon>Finegoldia</taxon>
    </lineage>
</organism>
<feature type="transmembrane region" description="Helical" evidence="1">
    <location>
        <begin position="35"/>
        <end position="53"/>
    </location>
</feature>
<keyword evidence="1" id="KW-1133">Transmembrane helix</keyword>